<dbReference type="Proteomes" id="UP000306340">
    <property type="component" value="Unassembled WGS sequence"/>
</dbReference>
<dbReference type="RefSeq" id="WP_136790930.1">
    <property type="nucleotide sequence ID" value="NZ_SWAU01000004.1"/>
</dbReference>
<feature type="signal peptide" evidence="1">
    <location>
        <begin position="1"/>
        <end position="34"/>
    </location>
</feature>
<evidence type="ECO:0000256" key="1">
    <source>
        <dbReference type="SAM" id="SignalP"/>
    </source>
</evidence>
<dbReference type="Gene3D" id="1.25.40.10">
    <property type="entry name" value="Tetratricopeptide repeat domain"/>
    <property type="match status" value="1"/>
</dbReference>
<accession>A0A4U0Z713</accession>
<reference evidence="2 3" key="1">
    <citation type="submission" date="2019-04" db="EMBL/GenBank/DDBJ databases">
        <title>Crypto-aerobic microbial life in anoxic (sulfidic) marine sediments.</title>
        <authorList>
            <person name="Bhattacharya S."/>
            <person name="Roy C."/>
            <person name="Mondal N."/>
            <person name="Sarkar J."/>
            <person name="Mandal S."/>
            <person name="Rameez M.J."/>
            <person name="Ghosh W."/>
        </authorList>
    </citation>
    <scope>NUCLEOTIDE SEQUENCE [LARGE SCALE GENOMIC DNA]</scope>
    <source>
        <strain evidence="2 3">SBBC</strain>
    </source>
</reference>
<feature type="chain" id="PRO_5020850282" evidence="1">
    <location>
        <begin position="35"/>
        <end position="411"/>
    </location>
</feature>
<comment type="caution">
    <text evidence="2">The sequence shown here is derived from an EMBL/GenBank/DDBJ whole genome shotgun (WGS) entry which is preliminary data.</text>
</comment>
<protein>
    <submittedName>
        <fullName evidence="2">Tetratricopeptide repeat protein</fullName>
    </submittedName>
</protein>
<name>A0A4U0Z713_9RHOB</name>
<evidence type="ECO:0000313" key="2">
    <source>
        <dbReference type="EMBL" id="TKA98354.1"/>
    </source>
</evidence>
<dbReference type="SUPFAM" id="SSF48452">
    <property type="entry name" value="TPR-like"/>
    <property type="match status" value="1"/>
</dbReference>
<proteinExistence type="predicted"/>
<organism evidence="2 3">
    <name type="scientific">Cereibacter changlensis</name>
    <dbReference type="NCBI Taxonomy" id="402884"/>
    <lineage>
        <taxon>Bacteria</taxon>
        <taxon>Pseudomonadati</taxon>
        <taxon>Pseudomonadota</taxon>
        <taxon>Alphaproteobacteria</taxon>
        <taxon>Rhodobacterales</taxon>
        <taxon>Paracoccaceae</taxon>
        <taxon>Cereibacter</taxon>
    </lineage>
</organism>
<gene>
    <name evidence="2" type="ORF">FAZ78_01055</name>
</gene>
<dbReference type="Pfam" id="PF14559">
    <property type="entry name" value="TPR_19"/>
    <property type="match status" value="1"/>
</dbReference>
<dbReference type="InterPro" id="IPR011990">
    <property type="entry name" value="TPR-like_helical_dom_sf"/>
</dbReference>
<sequence length="411" mass="44422">MRDAAGKAARLLRGVGAGLAGLAAGLAMTVSAEAQDTRGEVAEARARAFERLYAAPQDRRAMLDYARLSVAARDYEAASSVLERLVALEPGNAEARLQLAIAYFALGSDAQASRQLTLLQAQPGVDPALSARAADYGRAADARNRVNSVSGVARLGTGWASDPDSANLEAGVTLTWRRDLGPKQDWVTRLAMFGSLPDASDRQTAYRFDLRTGPEFRPADTAIGLRLQPYAGLSRSRDSFGARRESEGVGLLVQRPLGQRAMILADLGFQSVTRDDGGPSGEGAVIDLLAQYRIGERVTLRGRLRHEALEEDGRDERERLAMVEVVHDLGVDPFGAGRNLQGTLALGWQEAERRQGGTVSRETEFASLTLRGYVDATRFVDMSLGRSERDAGFGSSARNVDWVSIRLGWEF</sequence>
<keyword evidence="1" id="KW-0732">Signal</keyword>
<dbReference type="AlphaFoldDB" id="A0A4U0Z713"/>
<evidence type="ECO:0000313" key="3">
    <source>
        <dbReference type="Proteomes" id="UP000306340"/>
    </source>
</evidence>
<dbReference type="EMBL" id="SWAU01000004">
    <property type="protein sequence ID" value="TKA98354.1"/>
    <property type="molecule type" value="Genomic_DNA"/>
</dbReference>